<dbReference type="AlphaFoldDB" id="A0A6J4M9A1"/>
<accession>A0A6J4M9A1</accession>
<sequence>MTWQVFSAPRFRTMSAMSSTMASPCPVGR</sequence>
<name>A0A6J4M9A1_9ACTN</name>
<protein>
    <submittedName>
        <fullName evidence="1">Uncharacterized protein</fullName>
    </submittedName>
</protein>
<evidence type="ECO:0000313" key="1">
    <source>
        <dbReference type="EMBL" id="CAA9349397.1"/>
    </source>
</evidence>
<dbReference type="EMBL" id="CADCUE010000211">
    <property type="protein sequence ID" value="CAA9349397.1"/>
    <property type="molecule type" value="Genomic_DNA"/>
</dbReference>
<gene>
    <name evidence="1" type="ORF">AVDCRST_MAG16-2287</name>
</gene>
<proteinExistence type="predicted"/>
<reference evidence="1" key="1">
    <citation type="submission" date="2020-02" db="EMBL/GenBank/DDBJ databases">
        <authorList>
            <person name="Meier V. D."/>
        </authorList>
    </citation>
    <scope>NUCLEOTIDE SEQUENCE</scope>
    <source>
        <strain evidence="1">AVDCRST_MAG16</strain>
    </source>
</reference>
<organism evidence="1">
    <name type="scientific">uncultured Frankineae bacterium</name>
    <dbReference type="NCBI Taxonomy" id="437475"/>
    <lineage>
        <taxon>Bacteria</taxon>
        <taxon>Bacillati</taxon>
        <taxon>Actinomycetota</taxon>
        <taxon>Actinomycetes</taxon>
        <taxon>Frankiales</taxon>
        <taxon>environmental samples</taxon>
    </lineage>
</organism>